<evidence type="ECO:0000313" key="2">
    <source>
        <dbReference type="Proteomes" id="UP000077829"/>
    </source>
</evidence>
<gene>
    <name evidence="1" type="ORF">A7J50_1739</name>
</gene>
<sequence>MRSIYRIDFFSNFYDFIECLGKFLPIYINNHFNTIKVNTFLFRIINHIKILVIVYLPTHNQGQIYIMTKK</sequence>
<dbReference type="KEGG" id="panr:A7J50_1739"/>
<proteinExistence type="predicted"/>
<dbReference type="EMBL" id="CP015600">
    <property type="protein sequence ID" value="ANF85161.1"/>
    <property type="molecule type" value="Genomic_DNA"/>
</dbReference>
<dbReference type="STRING" id="219572.A7J50_1739"/>
<reference evidence="1 2" key="1">
    <citation type="submission" date="2016-05" db="EMBL/GenBank/DDBJ databases">
        <title>Complete genome sequence of Pseudomonas antarctica PAMC 27494.</title>
        <authorList>
            <person name="Lee J."/>
        </authorList>
    </citation>
    <scope>NUCLEOTIDE SEQUENCE [LARGE SCALE GENOMIC DNA]</scope>
    <source>
        <strain evidence="1 2">PAMC 27494</strain>
    </source>
</reference>
<accession>A0A172YY95</accession>
<dbReference type="PATRIC" id="fig|219572.3.peg.1778"/>
<dbReference type="AlphaFoldDB" id="A0A172YY95"/>
<name>A0A172YY95_9PSED</name>
<dbReference type="Proteomes" id="UP000077829">
    <property type="component" value="Chromosome"/>
</dbReference>
<protein>
    <submittedName>
        <fullName evidence="1">Uncharacterized protein</fullName>
    </submittedName>
</protein>
<evidence type="ECO:0000313" key="1">
    <source>
        <dbReference type="EMBL" id="ANF85161.1"/>
    </source>
</evidence>
<organism evidence="1 2">
    <name type="scientific">Pseudomonas antarctica</name>
    <dbReference type="NCBI Taxonomy" id="219572"/>
    <lineage>
        <taxon>Bacteria</taxon>
        <taxon>Pseudomonadati</taxon>
        <taxon>Pseudomonadota</taxon>
        <taxon>Gammaproteobacteria</taxon>
        <taxon>Pseudomonadales</taxon>
        <taxon>Pseudomonadaceae</taxon>
        <taxon>Pseudomonas</taxon>
    </lineage>
</organism>